<dbReference type="InterPro" id="IPR018521">
    <property type="entry name" value="TopoIB_AS"/>
</dbReference>
<comment type="caution">
    <text evidence="4">The sequence shown here is derived from an EMBL/GenBank/DDBJ whole genome shotgun (WGS) entry which is preliminary data.</text>
</comment>
<sequence length="238" mass="26291">MNKVPVPPRGGPPAKIPVKVPFVVSRIGVPLAVPNPVARKRKTDSDEQDEDDAILGISQPSKKLKSAASVRRTPTDSETSSSDDTDSDYSESDESSASSTTDKGSESSSAVSDDELTFFRLALRKGLLNKENAQVEDPSQVEEQPVGAPPRPPVVRSFPRDIEATLKRYEDRLNREENMIRIKDDNKTVSLGTSKVNYIDPRIVCSWAKEHNVPITKIFSSTLQKKFPWAMEASDFSF</sequence>
<feature type="region of interest" description="Disordered" evidence="2">
    <location>
        <begin position="31"/>
        <end position="111"/>
    </location>
</feature>
<keyword evidence="1" id="KW-0799">Topoisomerase</keyword>
<dbReference type="EMBL" id="CAEQ01000534">
    <property type="protein sequence ID" value="CCD11997.1"/>
    <property type="molecule type" value="Genomic_DNA"/>
</dbReference>
<dbReference type="Proteomes" id="UP000000702">
    <property type="component" value="Unassembled WGS sequence"/>
</dbReference>
<name>F9W4A8_TRYCI</name>
<reference evidence="5" key="1">
    <citation type="submission" date="2011-07" db="EMBL/GenBank/DDBJ databases">
        <title>Divergent evolution of antigenic variation in African trypanosomes.</title>
        <authorList>
            <person name="Jackson A.P."/>
            <person name="Berry A."/>
            <person name="Allison H.C."/>
            <person name="Burton P."/>
            <person name="Anderson J."/>
            <person name="Aslett M."/>
            <person name="Brown R."/>
            <person name="Corton N."/>
            <person name="Harris D."/>
            <person name="Hauser H."/>
            <person name="Gamble J."/>
            <person name="Gilderthorp R."/>
            <person name="McQuillan J."/>
            <person name="Quail M.A."/>
            <person name="Sanders M."/>
            <person name="Van Tonder A."/>
            <person name="Ginger M.L."/>
            <person name="Donelson J.E."/>
            <person name="Field M.C."/>
            <person name="Barry J.D."/>
            <person name="Berriman M."/>
            <person name="Hertz-Fowler C."/>
        </authorList>
    </citation>
    <scope>NUCLEOTIDE SEQUENCE [LARGE SCALE GENOMIC DNA]</scope>
    <source>
        <strain evidence="5">IL3000</strain>
    </source>
</reference>
<dbReference type="GO" id="GO:0003677">
    <property type="term" value="F:DNA binding"/>
    <property type="evidence" value="ECO:0007669"/>
    <property type="project" value="UniProtKB-UniRule"/>
</dbReference>
<dbReference type="Pfam" id="PF14370">
    <property type="entry name" value="Topo_C_assoc"/>
    <property type="match status" value="1"/>
</dbReference>
<dbReference type="PANTHER" id="PTHR10290:SF18">
    <property type="entry name" value="DNA TOPOISOMERASE TYPE IB SMALL SUBUNIT"/>
    <property type="match status" value="1"/>
</dbReference>
<keyword evidence="5" id="KW-1185">Reference proteome</keyword>
<dbReference type="Gene3D" id="1.10.132.10">
    <property type="match status" value="1"/>
</dbReference>
<accession>F9W4A8</accession>
<evidence type="ECO:0000313" key="4">
    <source>
        <dbReference type="EMBL" id="CCD11997.1"/>
    </source>
</evidence>
<dbReference type="GO" id="GO:0007059">
    <property type="term" value="P:chromosome segregation"/>
    <property type="evidence" value="ECO:0007669"/>
    <property type="project" value="TreeGrafter"/>
</dbReference>
<organism evidence="4 5">
    <name type="scientific">Trypanosoma congolense (strain IL3000)</name>
    <dbReference type="NCBI Taxonomy" id="1068625"/>
    <lineage>
        <taxon>Eukaryota</taxon>
        <taxon>Discoba</taxon>
        <taxon>Euglenozoa</taxon>
        <taxon>Kinetoplastea</taxon>
        <taxon>Metakinetoplastina</taxon>
        <taxon>Trypanosomatida</taxon>
        <taxon>Trypanosomatidae</taxon>
        <taxon>Trypanosoma</taxon>
        <taxon>Nannomonas</taxon>
    </lineage>
</organism>
<dbReference type="InterPro" id="IPR051062">
    <property type="entry name" value="Topoisomerase_IB"/>
</dbReference>
<feature type="region of interest" description="Disordered" evidence="2">
    <location>
        <begin position="133"/>
        <end position="153"/>
    </location>
</feature>
<evidence type="ECO:0000313" key="5">
    <source>
        <dbReference type="Proteomes" id="UP000000702"/>
    </source>
</evidence>
<evidence type="ECO:0000256" key="2">
    <source>
        <dbReference type="SAM" id="MobiDB-lite"/>
    </source>
</evidence>
<feature type="domain" description="Topoisomerase I C-terminal" evidence="3">
    <location>
        <begin position="171"/>
        <end position="238"/>
    </location>
</feature>
<dbReference type="PANTHER" id="PTHR10290">
    <property type="entry name" value="DNA TOPOISOMERASE I"/>
    <property type="match status" value="1"/>
</dbReference>
<dbReference type="PROSITE" id="PS00176">
    <property type="entry name" value="TOPO_IB_1"/>
    <property type="match status" value="1"/>
</dbReference>
<dbReference type="SUPFAM" id="SSF56349">
    <property type="entry name" value="DNA breaking-rejoining enzymes"/>
    <property type="match status" value="1"/>
</dbReference>
<evidence type="ECO:0000256" key="1">
    <source>
        <dbReference type="PROSITE-ProRule" id="PRU01382"/>
    </source>
</evidence>
<feature type="active site" description="O-(3'-phospho-DNA)-tyrosine intermediate" evidence="1">
    <location>
        <position position="198"/>
    </location>
</feature>
<dbReference type="GO" id="GO:0006260">
    <property type="term" value="P:DNA replication"/>
    <property type="evidence" value="ECO:0007669"/>
    <property type="project" value="TreeGrafter"/>
</dbReference>
<proteinExistence type="inferred from homology"/>
<keyword evidence="1" id="KW-0238">DNA-binding</keyword>
<dbReference type="FunFam" id="1.10.132.10:FF:000006">
    <property type="entry name" value="DNA topoisomerase type IB small subunit"/>
    <property type="match status" value="1"/>
</dbReference>
<evidence type="ECO:0000259" key="3">
    <source>
        <dbReference type="Pfam" id="PF14370"/>
    </source>
</evidence>
<dbReference type="InterPro" id="IPR025834">
    <property type="entry name" value="TopoI_C_dom"/>
</dbReference>
<dbReference type="AlphaFoldDB" id="F9W4A8"/>
<dbReference type="OMA" id="WAMNAEN"/>
<dbReference type="InterPro" id="IPR014727">
    <property type="entry name" value="TopoI_cat_a/b-sub_euk"/>
</dbReference>
<feature type="compositionally biased region" description="Acidic residues" evidence="2">
    <location>
        <begin position="81"/>
        <end position="94"/>
    </location>
</feature>
<dbReference type="VEuPathDB" id="TriTrypDB:TcIL3000_0_29220"/>
<dbReference type="InterPro" id="IPR011010">
    <property type="entry name" value="DNA_brk_join_enz"/>
</dbReference>
<reference evidence="4 5" key="2">
    <citation type="journal article" date="2012" name="Proc. Natl. Acad. Sci. U.S.A.">
        <title>Antigenic diversity is generated by distinct evolutionary mechanisms in African trypanosome species.</title>
        <authorList>
            <person name="Jackson A.P."/>
            <person name="Berry A."/>
            <person name="Aslett M."/>
            <person name="Allison H.C."/>
            <person name="Burton P."/>
            <person name="Vavrova-Anderson J."/>
            <person name="Brown R."/>
            <person name="Browne H."/>
            <person name="Corton N."/>
            <person name="Hauser H."/>
            <person name="Gamble J."/>
            <person name="Gilderthorp R."/>
            <person name="Marcello L."/>
            <person name="McQuillan J."/>
            <person name="Otto T.D."/>
            <person name="Quail M.A."/>
            <person name="Sanders M.J."/>
            <person name="van Tonder A."/>
            <person name="Ginger M.L."/>
            <person name="Field M.C."/>
            <person name="Barry J.D."/>
            <person name="Hertz-Fowler C."/>
            <person name="Berriman M."/>
        </authorList>
    </citation>
    <scope>NUCLEOTIDE SEQUENCE [LARGE SCALE GENOMIC DNA]</scope>
    <source>
        <strain evidence="4 5">IL3000</strain>
    </source>
</reference>
<dbReference type="PROSITE" id="PS52038">
    <property type="entry name" value="TOPO_IB_2"/>
    <property type="match status" value="1"/>
</dbReference>
<feature type="compositionally biased region" description="Low complexity" evidence="2">
    <location>
        <begin position="95"/>
        <end position="110"/>
    </location>
</feature>
<dbReference type="GO" id="GO:0005694">
    <property type="term" value="C:chromosome"/>
    <property type="evidence" value="ECO:0007669"/>
    <property type="project" value="InterPro"/>
</dbReference>
<gene>
    <name evidence="4" type="ORF">TCIL3000_0_29220</name>
</gene>
<dbReference type="GO" id="GO:0003917">
    <property type="term" value="F:DNA topoisomerase type I (single strand cut, ATP-independent) activity"/>
    <property type="evidence" value="ECO:0007669"/>
    <property type="project" value="UniProtKB-UniRule"/>
</dbReference>
<comment type="catalytic activity">
    <reaction evidence="1">
        <text>ATP-independent breakage of single-stranded DNA, followed by passage and rejoining.</text>
        <dbReference type="EC" id="5.6.2.1"/>
    </reaction>
</comment>
<keyword evidence="1" id="KW-0413">Isomerase</keyword>
<protein>
    <submittedName>
        <fullName evidence="4">WGS project CAEQ00000000 data, annotated contig 1163</fullName>
    </submittedName>
</protein>
<dbReference type="GO" id="GO:0005730">
    <property type="term" value="C:nucleolus"/>
    <property type="evidence" value="ECO:0007669"/>
    <property type="project" value="TreeGrafter"/>
</dbReference>
<comment type="similarity">
    <text evidence="1">Belongs to the type IB topoisomerase family.</text>
</comment>
<dbReference type="GO" id="GO:0006265">
    <property type="term" value="P:DNA topological change"/>
    <property type="evidence" value="ECO:0007669"/>
    <property type="project" value="UniProtKB-UniRule"/>
</dbReference>